<evidence type="ECO:0000313" key="2">
    <source>
        <dbReference type="Proteomes" id="UP000278398"/>
    </source>
</evidence>
<dbReference type="Proteomes" id="UP000278398">
    <property type="component" value="Unassembled WGS sequence"/>
</dbReference>
<sequence length="98" mass="10224">MKVAVAALPLAGRPMSGAQGASGMAPREQGLLATTMTALIAFPDPFTTGRSDDRTAEYSVGATLRGPARRLVGVSASAMRKTISRNIMASQHHENAEI</sequence>
<dbReference type="AlphaFoldDB" id="A0A429YST1"/>
<accession>A0A429YST1</accession>
<name>A0A429YST1_9HYPH</name>
<keyword evidence="2" id="KW-1185">Reference proteome</keyword>
<dbReference type="RefSeq" id="WP_126701828.1">
    <property type="nucleotide sequence ID" value="NZ_RWKW01000090.1"/>
</dbReference>
<comment type="caution">
    <text evidence="1">The sequence shown here is derived from an EMBL/GenBank/DDBJ whole genome shotgun (WGS) entry which is preliminary data.</text>
</comment>
<organism evidence="1 2">
    <name type="scientific">Aquibium carbonis</name>
    <dbReference type="NCBI Taxonomy" id="2495581"/>
    <lineage>
        <taxon>Bacteria</taxon>
        <taxon>Pseudomonadati</taxon>
        <taxon>Pseudomonadota</taxon>
        <taxon>Alphaproteobacteria</taxon>
        <taxon>Hyphomicrobiales</taxon>
        <taxon>Phyllobacteriaceae</taxon>
        <taxon>Aquibium</taxon>
    </lineage>
</organism>
<evidence type="ECO:0000313" key="1">
    <source>
        <dbReference type="EMBL" id="RST84519.1"/>
    </source>
</evidence>
<reference evidence="1 2" key="1">
    <citation type="submission" date="2018-12" db="EMBL/GenBank/DDBJ databases">
        <title>Mesorhizobium carbonis sp. nov., isolated from coal mine water.</title>
        <authorList>
            <person name="Xin W."/>
            <person name="Xu Z."/>
            <person name="Xiang F."/>
            <person name="Zhang J."/>
            <person name="Xi L."/>
            <person name="Liu J."/>
        </authorList>
    </citation>
    <scope>NUCLEOTIDE SEQUENCE [LARGE SCALE GENOMIC DNA]</scope>
    <source>
        <strain evidence="1 2">B2.3</strain>
    </source>
</reference>
<dbReference type="EMBL" id="RWKW01000090">
    <property type="protein sequence ID" value="RST84519.1"/>
    <property type="molecule type" value="Genomic_DNA"/>
</dbReference>
<gene>
    <name evidence="1" type="ORF">EJC49_20675</name>
</gene>
<proteinExistence type="predicted"/>
<protein>
    <submittedName>
        <fullName evidence="1">Uncharacterized protein</fullName>
    </submittedName>
</protein>